<dbReference type="AlphaFoldDB" id="A0AAV9IM21"/>
<evidence type="ECO:0000259" key="13">
    <source>
        <dbReference type="SMART" id="SM00829"/>
    </source>
</evidence>
<dbReference type="SUPFAM" id="SSF51735">
    <property type="entry name" value="NAD(P)-binding Rossmann-fold domains"/>
    <property type="match status" value="1"/>
</dbReference>
<dbReference type="InterPro" id="IPR011032">
    <property type="entry name" value="GroES-like_sf"/>
</dbReference>
<protein>
    <recommendedName>
        <fullName evidence="11">enoyl-[acyl-carrier-protein] reductase</fullName>
        <ecNumber evidence="11">1.3.1.104</ecNumber>
    </recommendedName>
</protein>
<name>A0AAV9IM21_9RHOD</name>
<evidence type="ECO:0000256" key="10">
    <source>
        <dbReference type="ARBA" id="ARBA00023160"/>
    </source>
</evidence>
<comment type="subcellular location">
    <subcellularLocation>
        <location evidence="1">Mitochondrion</location>
    </subcellularLocation>
</comment>
<evidence type="ECO:0000256" key="2">
    <source>
        <dbReference type="ARBA" id="ARBA00010371"/>
    </source>
</evidence>
<dbReference type="Gene3D" id="3.40.50.720">
    <property type="entry name" value="NAD(P)-binding Rossmann-like Domain"/>
    <property type="match status" value="1"/>
</dbReference>
<evidence type="ECO:0000256" key="9">
    <source>
        <dbReference type="ARBA" id="ARBA00023128"/>
    </source>
</evidence>
<dbReference type="SUPFAM" id="SSF50129">
    <property type="entry name" value="GroES-like"/>
    <property type="match status" value="1"/>
</dbReference>
<comment type="similarity">
    <text evidence="2">Belongs to the zinc-containing alcohol dehydrogenase family. Quinone oxidoreductase subfamily.</text>
</comment>
<keyword evidence="15" id="KW-1185">Reference proteome</keyword>
<keyword evidence="10" id="KW-0275">Fatty acid biosynthesis</keyword>
<keyword evidence="7" id="KW-0560">Oxidoreductase</keyword>
<organism evidence="14 15">
    <name type="scientific">Galdieria yellowstonensis</name>
    <dbReference type="NCBI Taxonomy" id="3028027"/>
    <lineage>
        <taxon>Eukaryota</taxon>
        <taxon>Rhodophyta</taxon>
        <taxon>Bangiophyceae</taxon>
        <taxon>Galdieriales</taxon>
        <taxon>Galdieriaceae</taxon>
        <taxon>Galdieria</taxon>
    </lineage>
</organism>
<evidence type="ECO:0000256" key="8">
    <source>
        <dbReference type="ARBA" id="ARBA00023098"/>
    </source>
</evidence>
<dbReference type="GO" id="GO:0141148">
    <property type="term" value="F:enoyl-[acyl-carrier-protein] reductase (NADPH) activity"/>
    <property type="evidence" value="ECO:0007669"/>
    <property type="project" value="UniProtKB-EC"/>
</dbReference>
<dbReference type="InterPro" id="IPR013149">
    <property type="entry name" value="ADH-like_C"/>
</dbReference>
<dbReference type="GO" id="GO:0005739">
    <property type="term" value="C:mitochondrion"/>
    <property type="evidence" value="ECO:0007669"/>
    <property type="project" value="UniProtKB-SubCell"/>
</dbReference>
<keyword evidence="5" id="KW-0521">NADP</keyword>
<keyword evidence="4" id="KW-0276">Fatty acid metabolism</keyword>
<evidence type="ECO:0000256" key="4">
    <source>
        <dbReference type="ARBA" id="ARBA00022832"/>
    </source>
</evidence>
<comment type="catalytic activity">
    <reaction evidence="12">
        <text>a 2,3-saturated acyl-[ACP] + NADP(+) = a (2E)-enoyl-[ACP] + NADPH + H(+)</text>
        <dbReference type="Rhea" id="RHEA:22564"/>
        <dbReference type="Rhea" id="RHEA-COMP:9925"/>
        <dbReference type="Rhea" id="RHEA-COMP:9926"/>
        <dbReference type="ChEBI" id="CHEBI:15378"/>
        <dbReference type="ChEBI" id="CHEBI:57783"/>
        <dbReference type="ChEBI" id="CHEBI:58349"/>
        <dbReference type="ChEBI" id="CHEBI:78784"/>
        <dbReference type="ChEBI" id="CHEBI:78785"/>
        <dbReference type="EC" id="1.3.1.104"/>
    </reaction>
</comment>
<evidence type="ECO:0000256" key="6">
    <source>
        <dbReference type="ARBA" id="ARBA00022946"/>
    </source>
</evidence>
<evidence type="ECO:0000256" key="1">
    <source>
        <dbReference type="ARBA" id="ARBA00004173"/>
    </source>
</evidence>
<dbReference type="EMBL" id="JANCYU010000063">
    <property type="protein sequence ID" value="KAK4528332.1"/>
    <property type="molecule type" value="Genomic_DNA"/>
</dbReference>
<keyword evidence="6" id="KW-0809">Transit peptide</keyword>
<dbReference type="InterPro" id="IPR036291">
    <property type="entry name" value="NAD(P)-bd_dom_sf"/>
</dbReference>
<dbReference type="SMART" id="SM00829">
    <property type="entry name" value="PKS_ER"/>
    <property type="match status" value="1"/>
</dbReference>
<dbReference type="PANTHER" id="PTHR43981">
    <property type="entry name" value="ENOYL-[ACYL-CARRIER-PROTEIN] REDUCTASE, MITOCHONDRIAL"/>
    <property type="match status" value="1"/>
</dbReference>
<evidence type="ECO:0000256" key="5">
    <source>
        <dbReference type="ARBA" id="ARBA00022857"/>
    </source>
</evidence>
<gene>
    <name evidence="14" type="ORF">GAYE_SCF55G6272</name>
</gene>
<dbReference type="EC" id="1.3.1.104" evidence="11"/>
<dbReference type="Gene3D" id="3.90.180.10">
    <property type="entry name" value="Medium-chain alcohol dehydrogenases, catalytic domain"/>
    <property type="match status" value="1"/>
</dbReference>
<dbReference type="InterPro" id="IPR051034">
    <property type="entry name" value="Mito_Enoyl-ACP_Reductase"/>
</dbReference>
<accession>A0AAV9IM21</accession>
<comment type="caution">
    <text evidence="14">The sequence shown here is derived from an EMBL/GenBank/DDBJ whole genome shotgun (WGS) entry which is preliminary data.</text>
</comment>
<feature type="domain" description="Enoyl reductase (ER)" evidence="13">
    <location>
        <begin position="35"/>
        <end position="360"/>
    </location>
</feature>
<dbReference type="Proteomes" id="UP001300502">
    <property type="component" value="Unassembled WGS sequence"/>
</dbReference>
<evidence type="ECO:0000256" key="3">
    <source>
        <dbReference type="ARBA" id="ARBA00022516"/>
    </source>
</evidence>
<proteinExistence type="inferred from homology"/>
<dbReference type="PANTHER" id="PTHR43981:SF2">
    <property type="entry name" value="ENOYL-[ACYL-CARRIER-PROTEIN] REDUCTASE, MITOCHONDRIAL"/>
    <property type="match status" value="1"/>
</dbReference>
<dbReference type="InterPro" id="IPR020843">
    <property type="entry name" value="ER"/>
</dbReference>
<dbReference type="Pfam" id="PF08240">
    <property type="entry name" value="ADH_N"/>
    <property type="match status" value="1"/>
</dbReference>
<keyword evidence="9" id="KW-0496">Mitochondrion</keyword>
<reference evidence="14 15" key="1">
    <citation type="submission" date="2022-07" db="EMBL/GenBank/DDBJ databases">
        <title>Genome-wide signatures of adaptation to extreme environments.</title>
        <authorList>
            <person name="Cho C.H."/>
            <person name="Yoon H.S."/>
        </authorList>
    </citation>
    <scope>NUCLEOTIDE SEQUENCE [LARGE SCALE GENOMIC DNA]</scope>
    <source>
        <strain evidence="14 15">108.79 E11</strain>
    </source>
</reference>
<evidence type="ECO:0000313" key="14">
    <source>
        <dbReference type="EMBL" id="KAK4528332.1"/>
    </source>
</evidence>
<keyword evidence="8" id="KW-0443">Lipid metabolism</keyword>
<keyword evidence="3" id="KW-0444">Lipid biosynthesis</keyword>
<dbReference type="GO" id="GO:0006633">
    <property type="term" value="P:fatty acid biosynthetic process"/>
    <property type="evidence" value="ECO:0007669"/>
    <property type="project" value="UniProtKB-KW"/>
</dbReference>
<dbReference type="InterPro" id="IPR013154">
    <property type="entry name" value="ADH-like_N"/>
</dbReference>
<dbReference type="CDD" id="cd08290">
    <property type="entry name" value="ETR"/>
    <property type="match status" value="1"/>
</dbReference>
<dbReference type="Pfam" id="PF00107">
    <property type="entry name" value="ADH_zinc_N"/>
    <property type="match status" value="1"/>
</dbReference>
<evidence type="ECO:0000256" key="11">
    <source>
        <dbReference type="ARBA" id="ARBA00038963"/>
    </source>
</evidence>
<evidence type="ECO:0000256" key="7">
    <source>
        <dbReference type="ARBA" id="ARBA00023002"/>
    </source>
</evidence>
<evidence type="ECO:0000313" key="15">
    <source>
        <dbReference type="Proteomes" id="UP001300502"/>
    </source>
</evidence>
<sequence length="372" mass="40563">MKIPVRLVKFSLEKKKPTCFNRSISGIAYTFSRHGQVSDVLKKETQSYDEKKLGPSQVLVSFLASSIGTTDLAWIRGMGKITEEGSKLPLVAGLEGVAEVVATGNQVKSVGVGDRVVPFGFGIGAWREHGVFSESQVIPISKSVKLEYASLASGGPCVAYRLLEDFVQLSPGDVIIQNCGTGAVGLSVAQIGKAKGLRVISVIRERSNYGPTVERLKAWGNDIVVSSRYVGTFAMRRLLEDLPPPKLALNGAGGPTATELARLLGKGGTMVTYGNASGKPFSIPTSLFTTQDISLKGFSMLNWLKSKSEQDVKKMLQSVTQMMEKDQLKFWIERKKLEQLETTLEALTTKEPQQERRIVLVTKKGEMYLSGR</sequence>
<evidence type="ECO:0000256" key="12">
    <source>
        <dbReference type="ARBA" id="ARBA00048843"/>
    </source>
</evidence>